<protein>
    <recommendedName>
        <fullName evidence="2">ribonuclease H</fullName>
        <ecNumber evidence="2">3.1.26.4</ecNumber>
    </recommendedName>
</protein>
<feature type="domain" description="Reverse transcriptase" evidence="3">
    <location>
        <begin position="37"/>
        <end position="160"/>
    </location>
</feature>
<dbReference type="InterPro" id="IPR043502">
    <property type="entry name" value="DNA/RNA_pol_sf"/>
</dbReference>
<keyword evidence="5" id="KW-0695">RNA-directed DNA polymerase</keyword>
<dbReference type="OrthoDB" id="9045514at2759"/>
<dbReference type="GO" id="GO:0004523">
    <property type="term" value="F:RNA-DNA hybrid ribonuclease activity"/>
    <property type="evidence" value="ECO:0007669"/>
    <property type="project" value="UniProtKB-EC"/>
</dbReference>
<name>A0A6I9Z2W9_9SAUR</name>
<dbReference type="InterPro" id="IPR043128">
    <property type="entry name" value="Rev_trsase/Diguanyl_cyclase"/>
</dbReference>
<organism evidence="4 5">
    <name type="scientific">Thamnophis sirtalis</name>
    <dbReference type="NCBI Taxonomy" id="35019"/>
    <lineage>
        <taxon>Eukaryota</taxon>
        <taxon>Metazoa</taxon>
        <taxon>Chordata</taxon>
        <taxon>Craniata</taxon>
        <taxon>Vertebrata</taxon>
        <taxon>Euteleostomi</taxon>
        <taxon>Lepidosauria</taxon>
        <taxon>Squamata</taxon>
        <taxon>Bifurcata</taxon>
        <taxon>Unidentata</taxon>
        <taxon>Episquamata</taxon>
        <taxon>Toxicofera</taxon>
        <taxon>Serpentes</taxon>
        <taxon>Colubroidea</taxon>
        <taxon>Colubridae</taxon>
        <taxon>Natricinae</taxon>
        <taxon>Thamnophis</taxon>
    </lineage>
</organism>
<dbReference type="RefSeq" id="XP_013930569.1">
    <property type="nucleotide sequence ID" value="XM_014075094.1"/>
</dbReference>
<sequence length="167" mass="19616">MSEPELAALQDFLDKNLARGFIRPSSSPLSGLVLFMKKKTGDLRLCCNYRHLNAIRVRNRYPLSLILELLARLREATVFTKLDFRGAYNLVHVRVGDEWKMAFGTWYGHFEYTVMPFGLTNMPAVFQHFMNDVFRDQFVVIYLDDILIYSRSPKDHQRHLCLDLQRL</sequence>
<dbReference type="GeneID" id="106556123"/>
<dbReference type="KEGG" id="tsr:106556123"/>
<gene>
    <name evidence="5" type="primary">LOC106556123</name>
</gene>
<proteinExistence type="inferred from homology"/>
<dbReference type="GO" id="GO:0003964">
    <property type="term" value="F:RNA-directed DNA polymerase activity"/>
    <property type="evidence" value="ECO:0007669"/>
    <property type="project" value="UniProtKB-KW"/>
</dbReference>
<keyword evidence="5" id="KW-0808">Transferase</keyword>
<reference evidence="5" key="1">
    <citation type="submission" date="2025-08" db="UniProtKB">
        <authorList>
            <consortium name="RefSeq"/>
        </authorList>
    </citation>
    <scope>IDENTIFICATION</scope>
    <source>
        <tissue evidence="5">Skeletal muscle</tissue>
    </source>
</reference>
<dbReference type="AlphaFoldDB" id="A0A6I9Z2W9"/>
<evidence type="ECO:0000313" key="4">
    <source>
        <dbReference type="Proteomes" id="UP000504617"/>
    </source>
</evidence>
<dbReference type="Gene3D" id="3.30.70.270">
    <property type="match status" value="1"/>
</dbReference>
<dbReference type="InterPro" id="IPR053134">
    <property type="entry name" value="RNA-dir_DNA_polymerase"/>
</dbReference>
<dbReference type="CDD" id="cd01647">
    <property type="entry name" value="RT_LTR"/>
    <property type="match status" value="1"/>
</dbReference>
<dbReference type="Gene3D" id="3.10.10.10">
    <property type="entry name" value="HIV Type 1 Reverse Transcriptase, subunit A, domain 1"/>
    <property type="match status" value="1"/>
</dbReference>
<dbReference type="InterPro" id="IPR000477">
    <property type="entry name" value="RT_dom"/>
</dbReference>
<dbReference type="Proteomes" id="UP000504617">
    <property type="component" value="Unplaced"/>
</dbReference>
<accession>A0A6I9Z2W9</accession>
<dbReference type="SUPFAM" id="SSF56672">
    <property type="entry name" value="DNA/RNA polymerases"/>
    <property type="match status" value="1"/>
</dbReference>
<comment type="similarity">
    <text evidence="1">Belongs to the beta type-B retroviral polymerase family. HERV class-II K(HML-2) pol subfamily.</text>
</comment>
<evidence type="ECO:0000259" key="3">
    <source>
        <dbReference type="Pfam" id="PF00078"/>
    </source>
</evidence>
<dbReference type="Pfam" id="PF00078">
    <property type="entry name" value="RVT_1"/>
    <property type="match status" value="1"/>
</dbReference>
<keyword evidence="4" id="KW-1185">Reference proteome</keyword>
<evidence type="ECO:0000256" key="2">
    <source>
        <dbReference type="ARBA" id="ARBA00012180"/>
    </source>
</evidence>
<dbReference type="PANTHER" id="PTHR24559:SF440">
    <property type="entry name" value="RIBONUCLEASE H"/>
    <property type="match status" value="1"/>
</dbReference>
<keyword evidence="5" id="KW-0548">Nucleotidyltransferase</keyword>
<evidence type="ECO:0000313" key="5">
    <source>
        <dbReference type="RefSeq" id="XP_013930569.1"/>
    </source>
</evidence>
<evidence type="ECO:0000256" key="1">
    <source>
        <dbReference type="ARBA" id="ARBA00010879"/>
    </source>
</evidence>
<dbReference type="PANTHER" id="PTHR24559">
    <property type="entry name" value="TRANSPOSON TY3-I GAG-POL POLYPROTEIN"/>
    <property type="match status" value="1"/>
</dbReference>
<dbReference type="EC" id="3.1.26.4" evidence="2"/>